<feature type="compositionally biased region" description="Basic and acidic residues" evidence="1">
    <location>
        <begin position="215"/>
        <end position="230"/>
    </location>
</feature>
<gene>
    <name evidence="2" type="ORF">O3G_MSEX013112</name>
</gene>
<accession>A0A921ZRQ2</accession>
<organism evidence="2 3">
    <name type="scientific">Manduca sexta</name>
    <name type="common">Tobacco hawkmoth</name>
    <name type="synonym">Tobacco hornworm</name>
    <dbReference type="NCBI Taxonomy" id="7130"/>
    <lineage>
        <taxon>Eukaryota</taxon>
        <taxon>Metazoa</taxon>
        <taxon>Ecdysozoa</taxon>
        <taxon>Arthropoda</taxon>
        <taxon>Hexapoda</taxon>
        <taxon>Insecta</taxon>
        <taxon>Pterygota</taxon>
        <taxon>Neoptera</taxon>
        <taxon>Endopterygota</taxon>
        <taxon>Lepidoptera</taxon>
        <taxon>Glossata</taxon>
        <taxon>Ditrysia</taxon>
        <taxon>Bombycoidea</taxon>
        <taxon>Sphingidae</taxon>
        <taxon>Sphinginae</taxon>
        <taxon>Sphingini</taxon>
        <taxon>Manduca</taxon>
    </lineage>
</organism>
<feature type="compositionally biased region" description="Acidic residues" evidence="1">
    <location>
        <begin position="109"/>
        <end position="120"/>
    </location>
</feature>
<sequence length="230" mass="25355">MRGHTPGKSSVSGSEASEAESVPEERRYRVCVCLQRFFSDERARCYVWVSSSRRVSWLARRLRRMFALPSSLALLSRGHLLPPDEPLALLAPDDPVQVVRIAEDRYVDEADSGGGDELDSTTEPAPVKRPRRAAPPHEPVSSAASDSLLEMKRRALRLLDDVSVVAAAPSAPPAPPVASPPPSEPRARRRRVRRRRAPRPASPQSPPVCRNAGAETREPRAVRALDVDER</sequence>
<reference evidence="2" key="1">
    <citation type="journal article" date="2016" name="Insect Biochem. Mol. Biol.">
        <title>Multifaceted biological insights from a draft genome sequence of the tobacco hornworm moth, Manduca sexta.</title>
        <authorList>
            <person name="Kanost M.R."/>
            <person name="Arrese E.L."/>
            <person name="Cao X."/>
            <person name="Chen Y.R."/>
            <person name="Chellapilla S."/>
            <person name="Goldsmith M.R."/>
            <person name="Grosse-Wilde E."/>
            <person name="Heckel D.G."/>
            <person name="Herndon N."/>
            <person name="Jiang H."/>
            <person name="Papanicolaou A."/>
            <person name="Qu J."/>
            <person name="Soulages J.L."/>
            <person name="Vogel H."/>
            <person name="Walters J."/>
            <person name="Waterhouse R.M."/>
            <person name="Ahn S.J."/>
            <person name="Almeida F.C."/>
            <person name="An C."/>
            <person name="Aqrawi P."/>
            <person name="Bretschneider A."/>
            <person name="Bryant W.B."/>
            <person name="Bucks S."/>
            <person name="Chao H."/>
            <person name="Chevignon G."/>
            <person name="Christen J.M."/>
            <person name="Clarke D.F."/>
            <person name="Dittmer N.T."/>
            <person name="Ferguson L.C.F."/>
            <person name="Garavelou S."/>
            <person name="Gordon K.H.J."/>
            <person name="Gunaratna R.T."/>
            <person name="Han Y."/>
            <person name="Hauser F."/>
            <person name="He Y."/>
            <person name="Heidel-Fischer H."/>
            <person name="Hirsh A."/>
            <person name="Hu Y."/>
            <person name="Jiang H."/>
            <person name="Kalra D."/>
            <person name="Klinner C."/>
            <person name="Konig C."/>
            <person name="Kovar C."/>
            <person name="Kroll A.R."/>
            <person name="Kuwar S.S."/>
            <person name="Lee S.L."/>
            <person name="Lehman R."/>
            <person name="Li K."/>
            <person name="Li Z."/>
            <person name="Liang H."/>
            <person name="Lovelace S."/>
            <person name="Lu Z."/>
            <person name="Mansfield J.H."/>
            <person name="McCulloch K.J."/>
            <person name="Mathew T."/>
            <person name="Morton B."/>
            <person name="Muzny D.M."/>
            <person name="Neunemann D."/>
            <person name="Ongeri F."/>
            <person name="Pauchet Y."/>
            <person name="Pu L.L."/>
            <person name="Pyrousis I."/>
            <person name="Rao X.J."/>
            <person name="Redding A."/>
            <person name="Roesel C."/>
            <person name="Sanchez-Gracia A."/>
            <person name="Schaack S."/>
            <person name="Shukla A."/>
            <person name="Tetreau G."/>
            <person name="Wang Y."/>
            <person name="Xiong G.H."/>
            <person name="Traut W."/>
            <person name="Walsh T.K."/>
            <person name="Worley K.C."/>
            <person name="Wu D."/>
            <person name="Wu W."/>
            <person name="Wu Y.Q."/>
            <person name="Zhang X."/>
            <person name="Zou Z."/>
            <person name="Zucker H."/>
            <person name="Briscoe A.D."/>
            <person name="Burmester T."/>
            <person name="Clem R.J."/>
            <person name="Feyereisen R."/>
            <person name="Grimmelikhuijzen C.J.P."/>
            <person name="Hamodrakas S.J."/>
            <person name="Hansson B.S."/>
            <person name="Huguet E."/>
            <person name="Jermiin L.S."/>
            <person name="Lan Q."/>
            <person name="Lehman H.K."/>
            <person name="Lorenzen M."/>
            <person name="Merzendorfer H."/>
            <person name="Michalopoulos I."/>
            <person name="Morton D.B."/>
            <person name="Muthukrishnan S."/>
            <person name="Oakeshott J.G."/>
            <person name="Palmer W."/>
            <person name="Park Y."/>
            <person name="Passarelli A.L."/>
            <person name="Rozas J."/>
            <person name="Schwartz L.M."/>
            <person name="Smith W."/>
            <person name="Southgate A."/>
            <person name="Vilcinskas A."/>
            <person name="Vogt R."/>
            <person name="Wang P."/>
            <person name="Werren J."/>
            <person name="Yu X.Q."/>
            <person name="Zhou J.J."/>
            <person name="Brown S.J."/>
            <person name="Scherer S.E."/>
            <person name="Richards S."/>
            <person name="Blissard G.W."/>
        </authorList>
    </citation>
    <scope>NUCLEOTIDE SEQUENCE</scope>
</reference>
<keyword evidence="3" id="KW-1185">Reference proteome</keyword>
<reference evidence="2" key="2">
    <citation type="submission" date="2020-12" db="EMBL/GenBank/DDBJ databases">
        <authorList>
            <person name="Kanost M."/>
        </authorList>
    </citation>
    <scope>NUCLEOTIDE SEQUENCE</scope>
</reference>
<protein>
    <submittedName>
        <fullName evidence="2">Uncharacterized protein</fullName>
    </submittedName>
</protein>
<dbReference type="EMBL" id="JH668821">
    <property type="protein sequence ID" value="KAG6462204.1"/>
    <property type="molecule type" value="Genomic_DNA"/>
</dbReference>
<evidence type="ECO:0000313" key="2">
    <source>
        <dbReference type="EMBL" id="KAG6462204.1"/>
    </source>
</evidence>
<evidence type="ECO:0000256" key="1">
    <source>
        <dbReference type="SAM" id="MobiDB-lite"/>
    </source>
</evidence>
<feature type="compositionally biased region" description="Basic residues" evidence="1">
    <location>
        <begin position="187"/>
        <end position="198"/>
    </location>
</feature>
<name>A0A921ZRQ2_MANSE</name>
<proteinExistence type="predicted"/>
<comment type="caution">
    <text evidence="2">The sequence shown here is derived from an EMBL/GenBank/DDBJ whole genome shotgun (WGS) entry which is preliminary data.</text>
</comment>
<feature type="compositionally biased region" description="Pro residues" evidence="1">
    <location>
        <begin position="170"/>
        <end position="184"/>
    </location>
</feature>
<dbReference type="AlphaFoldDB" id="A0A921ZRQ2"/>
<feature type="region of interest" description="Disordered" evidence="1">
    <location>
        <begin position="109"/>
        <end position="146"/>
    </location>
</feature>
<evidence type="ECO:0000313" key="3">
    <source>
        <dbReference type="Proteomes" id="UP000791440"/>
    </source>
</evidence>
<feature type="region of interest" description="Disordered" evidence="1">
    <location>
        <begin position="167"/>
        <end position="230"/>
    </location>
</feature>
<dbReference type="Proteomes" id="UP000791440">
    <property type="component" value="Unassembled WGS sequence"/>
</dbReference>